<feature type="region of interest" description="Disordered" evidence="1">
    <location>
        <begin position="315"/>
        <end position="346"/>
    </location>
</feature>
<evidence type="ECO:0000313" key="4">
    <source>
        <dbReference type="Proteomes" id="UP001444661"/>
    </source>
</evidence>
<feature type="compositionally biased region" description="Basic and acidic residues" evidence="1">
    <location>
        <begin position="337"/>
        <end position="346"/>
    </location>
</feature>
<feature type="compositionally biased region" description="Polar residues" evidence="1">
    <location>
        <begin position="315"/>
        <end position="327"/>
    </location>
</feature>
<comment type="caution">
    <text evidence="3">The sequence shown here is derived from an EMBL/GenBank/DDBJ whole genome shotgun (WGS) entry which is preliminary data.</text>
</comment>
<dbReference type="Pfam" id="PF06985">
    <property type="entry name" value="HET"/>
    <property type="match status" value="1"/>
</dbReference>
<keyword evidence="4" id="KW-1185">Reference proteome</keyword>
<sequence length="346" mass="39963">MGDIRVIDTSTFELHQERHSIIRDARYAILSHRWQDEEVTLPQLPSHARVLRSSHGPMPDQPHLEKIRGACQEARNQGYKWLWIDSCCIDKSSSEETKESLNSRFKWYHDASMCITYLADVQHDLTRTDIEDAIFNTPQCQPSEWFSRGWTLQELLASNQLGFYDKHWTRIGTRADSAAVLGRITGIGVTYLTEAEDFQKASVAQIMSWMAGRSTTKEEDLAYSMLGIFEVTMDRGDNSFIMDPLYGRGRDAFIRLQKYLLAWKVDESIFAWRMPQYATKTVDGRLDDDRDWQEGEWGLLCPHPSWFKGSGNISHQRGRQGFSSTPEGVQMPFGRHPPMDHHIQTR</sequence>
<dbReference type="EMBL" id="JAQQWK010000013">
    <property type="protein sequence ID" value="KAK8017363.1"/>
    <property type="molecule type" value="Genomic_DNA"/>
</dbReference>
<reference evidence="3 4" key="1">
    <citation type="submission" date="2023-01" db="EMBL/GenBank/DDBJ databases">
        <title>Analysis of 21 Apiospora genomes using comparative genomics revels a genus with tremendous synthesis potential of carbohydrate active enzymes and secondary metabolites.</title>
        <authorList>
            <person name="Sorensen T."/>
        </authorList>
    </citation>
    <scope>NUCLEOTIDE SEQUENCE [LARGE SCALE GENOMIC DNA]</scope>
    <source>
        <strain evidence="3 4">CBS 33761</strain>
    </source>
</reference>
<dbReference type="PANTHER" id="PTHR10622:SF10">
    <property type="entry name" value="HET DOMAIN-CONTAINING PROTEIN"/>
    <property type="match status" value="1"/>
</dbReference>
<organism evidence="3 4">
    <name type="scientific">Apiospora rasikravindrae</name>
    <dbReference type="NCBI Taxonomy" id="990691"/>
    <lineage>
        <taxon>Eukaryota</taxon>
        <taxon>Fungi</taxon>
        <taxon>Dikarya</taxon>
        <taxon>Ascomycota</taxon>
        <taxon>Pezizomycotina</taxon>
        <taxon>Sordariomycetes</taxon>
        <taxon>Xylariomycetidae</taxon>
        <taxon>Amphisphaeriales</taxon>
        <taxon>Apiosporaceae</taxon>
        <taxon>Apiospora</taxon>
    </lineage>
</organism>
<gene>
    <name evidence="3" type="ORF">PG993_013689</name>
</gene>
<protein>
    <recommendedName>
        <fullName evidence="2">Heterokaryon incompatibility domain-containing protein</fullName>
    </recommendedName>
</protein>
<name>A0ABR1RR08_9PEZI</name>
<evidence type="ECO:0000256" key="1">
    <source>
        <dbReference type="SAM" id="MobiDB-lite"/>
    </source>
</evidence>
<dbReference type="Proteomes" id="UP001444661">
    <property type="component" value="Unassembled WGS sequence"/>
</dbReference>
<feature type="domain" description="Heterokaryon incompatibility" evidence="2">
    <location>
        <begin position="27"/>
        <end position="125"/>
    </location>
</feature>
<accession>A0ABR1RR08</accession>
<dbReference type="InterPro" id="IPR010730">
    <property type="entry name" value="HET"/>
</dbReference>
<proteinExistence type="predicted"/>
<evidence type="ECO:0000259" key="2">
    <source>
        <dbReference type="Pfam" id="PF06985"/>
    </source>
</evidence>
<evidence type="ECO:0000313" key="3">
    <source>
        <dbReference type="EMBL" id="KAK8017363.1"/>
    </source>
</evidence>
<dbReference type="PANTHER" id="PTHR10622">
    <property type="entry name" value="HET DOMAIN-CONTAINING PROTEIN"/>
    <property type="match status" value="1"/>
</dbReference>